<comment type="caution">
    <text evidence="2">The sequence shown here is derived from an EMBL/GenBank/DDBJ whole genome shotgun (WGS) entry which is preliminary data.</text>
</comment>
<feature type="signal peptide" evidence="1">
    <location>
        <begin position="1"/>
        <end position="18"/>
    </location>
</feature>
<organism evidence="2 3">
    <name type="scientific">Dasania phycosphaerae</name>
    <dbReference type="NCBI Taxonomy" id="2950436"/>
    <lineage>
        <taxon>Bacteria</taxon>
        <taxon>Pseudomonadati</taxon>
        <taxon>Pseudomonadota</taxon>
        <taxon>Gammaproteobacteria</taxon>
        <taxon>Cellvibrionales</taxon>
        <taxon>Spongiibacteraceae</taxon>
        <taxon>Dasania</taxon>
    </lineage>
</organism>
<dbReference type="RefSeq" id="WP_258329763.1">
    <property type="nucleotide sequence ID" value="NZ_JAPTGG010000001.1"/>
</dbReference>
<evidence type="ECO:0000313" key="2">
    <source>
        <dbReference type="EMBL" id="MCZ0863615.1"/>
    </source>
</evidence>
<evidence type="ECO:0000313" key="3">
    <source>
        <dbReference type="Proteomes" id="UP001069090"/>
    </source>
</evidence>
<name>A0A9J6RHC5_9GAMM</name>
<keyword evidence="1" id="KW-0732">Signal</keyword>
<dbReference type="AlphaFoldDB" id="A0A9J6RHC5"/>
<keyword evidence="3" id="KW-1185">Reference proteome</keyword>
<feature type="chain" id="PRO_5039911527" evidence="1">
    <location>
        <begin position="19"/>
        <end position="169"/>
    </location>
</feature>
<dbReference type="Gene3D" id="3.90.190.10">
    <property type="entry name" value="Protein tyrosine phosphatase superfamily"/>
    <property type="match status" value="1"/>
</dbReference>
<dbReference type="Pfam" id="PF03162">
    <property type="entry name" value="Y_phosphatase2"/>
    <property type="match status" value="1"/>
</dbReference>
<sequence length="169" mass="18351">MKTLFFSALMLVAGLVWAEFDSALINDSSIKNIRQTDEYIFSSGQPSIVELQLLKQAGIKHIINLRPHDELMWDEQAAVESLGMQYHNLAIGDAGDINVANAEKLAALLAQVDGEAVLLHCASGNRVGALVAVISAKLQGNSVDEAMAEGQRWGLSGMAPVVREKLYRF</sequence>
<dbReference type="InterPro" id="IPR029021">
    <property type="entry name" value="Prot-tyrosine_phosphatase-like"/>
</dbReference>
<dbReference type="Proteomes" id="UP001069090">
    <property type="component" value="Unassembled WGS sequence"/>
</dbReference>
<dbReference type="SUPFAM" id="SSF52799">
    <property type="entry name" value="(Phosphotyrosine protein) phosphatases II"/>
    <property type="match status" value="1"/>
</dbReference>
<protein>
    <submittedName>
        <fullName evidence="2">Protein tyrosine phosphatase family protein</fullName>
    </submittedName>
</protein>
<accession>A0A9J6RHC5</accession>
<dbReference type="CDD" id="cd14503">
    <property type="entry name" value="PTP-bact"/>
    <property type="match status" value="1"/>
</dbReference>
<reference evidence="2 3" key="1">
    <citation type="submission" date="2022-12" db="EMBL/GenBank/DDBJ databases">
        <title>Dasania phycosphaerae sp. nov., isolated from particulate material of the south coast of Korea.</title>
        <authorList>
            <person name="Jiang Y."/>
        </authorList>
    </citation>
    <scope>NUCLEOTIDE SEQUENCE [LARGE SCALE GENOMIC DNA]</scope>
    <source>
        <strain evidence="2 3">GY-19</strain>
    </source>
</reference>
<dbReference type="InterPro" id="IPR004861">
    <property type="entry name" value="Siw14-like"/>
</dbReference>
<dbReference type="EMBL" id="JAPTGG010000001">
    <property type="protein sequence ID" value="MCZ0863615.1"/>
    <property type="molecule type" value="Genomic_DNA"/>
</dbReference>
<gene>
    <name evidence="2" type="ORF">O0V09_00280</name>
</gene>
<proteinExistence type="predicted"/>
<evidence type="ECO:0000256" key="1">
    <source>
        <dbReference type="SAM" id="SignalP"/>
    </source>
</evidence>